<name>A0A1E5G042_9FIRM</name>
<dbReference type="Proteomes" id="UP000094296">
    <property type="component" value="Unassembled WGS sequence"/>
</dbReference>
<reference evidence="2 3" key="1">
    <citation type="submission" date="2016-09" db="EMBL/GenBank/DDBJ databases">
        <title>Draft genome sequence for the type strain of Desulfuribacillus alkaliarsenatis AHT28, an obligately anaerobic, sulfidogenic bacterium isolated from Russian soda lake sediments.</title>
        <authorList>
            <person name="Abin C.A."/>
            <person name="Hollibaugh J.T."/>
        </authorList>
    </citation>
    <scope>NUCLEOTIDE SEQUENCE [LARGE SCALE GENOMIC DNA]</scope>
    <source>
        <strain evidence="2 3">AHT28</strain>
    </source>
</reference>
<keyword evidence="3" id="KW-1185">Reference proteome</keyword>
<keyword evidence="1" id="KW-1133">Transmembrane helix</keyword>
<dbReference type="EMBL" id="MIJE01000032">
    <property type="protein sequence ID" value="OEF96201.1"/>
    <property type="molecule type" value="Genomic_DNA"/>
</dbReference>
<dbReference type="STRING" id="766136.BHF68_08515"/>
<evidence type="ECO:0000313" key="3">
    <source>
        <dbReference type="Proteomes" id="UP000094296"/>
    </source>
</evidence>
<accession>A0A1E5G042</accession>
<dbReference type="AlphaFoldDB" id="A0A1E5G042"/>
<sequence>MLNKFKGLLIEEEGQGMTEYGLVLGLIAVAVVGALALLREQIIEMYDGVVNIVTNRENTP</sequence>
<feature type="transmembrane region" description="Helical" evidence="1">
    <location>
        <begin position="20"/>
        <end position="38"/>
    </location>
</feature>
<keyword evidence="1" id="KW-0812">Transmembrane</keyword>
<evidence type="ECO:0000256" key="1">
    <source>
        <dbReference type="SAM" id="Phobius"/>
    </source>
</evidence>
<protein>
    <submittedName>
        <fullName evidence="2">Pilin</fullName>
    </submittedName>
</protein>
<organism evidence="2 3">
    <name type="scientific">Desulfuribacillus alkaliarsenatis</name>
    <dbReference type="NCBI Taxonomy" id="766136"/>
    <lineage>
        <taxon>Bacteria</taxon>
        <taxon>Bacillati</taxon>
        <taxon>Bacillota</taxon>
        <taxon>Desulfuribacillia</taxon>
        <taxon>Desulfuribacillales</taxon>
        <taxon>Desulfuribacillaceae</taxon>
        <taxon>Desulfuribacillus</taxon>
    </lineage>
</organism>
<dbReference type="RefSeq" id="WP_069643706.1">
    <property type="nucleotide sequence ID" value="NZ_MIJE01000032.1"/>
</dbReference>
<proteinExistence type="predicted"/>
<gene>
    <name evidence="2" type="ORF">BHF68_08515</name>
</gene>
<keyword evidence="1" id="KW-0472">Membrane</keyword>
<evidence type="ECO:0000313" key="2">
    <source>
        <dbReference type="EMBL" id="OEF96201.1"/>
    </source>
</evidence>
<comment type="caution">
    <text evidence="2">The sequence shown here is derived from an EMBL/GenBank/DDBJ whole genome shotgun (WGS) entry which is preliminary data.</text>
</comment>